<dbReference type="GO" id="GO:0004806">
    <property type="term" value="F:triacylglycerol lipase activity"/>
    <property type="evidence" value="ECO:0007669"/>
    <property type="project" value="TreeGrafter"/>
</dbReference>
<dbReference type="PANTHER" id="PTHR43433">
    <property type="entry name" value="HYDROLASE, ALPHA/BETA FOLD FAMILY PROTEIN"/>
    <property type="match status" value="1"/>
</dbReference>
<keyword evidence="3" id="KW-1185">Reference proteome</keyword>
<keyword evidence="2" id="KW-0378">Hydrolase</keyword>
<reference evidence="2 3" key="1">
    <citation type="journal article" date="2014" name="Int. J. Syst. Evol. Microbiol.">
        <title>Complete genome sequence of Corynebacterium casei LMG S-19264T (=DSM 44701T), isolated from a smear-ripened cheese.</title>
        <authorList>
            <consortium name="US DOE Joint Genome Institute (JGI-PGF)"/>
            <person name="Walter F."/>
            <person name="Albersmeier A."/>
            <person name="Kalinowski J."/>
            <person name="Ruckert C."/>
        </authorList>
    </citation>
    <scope>NUCLEOTIDE SEQUENCE [LARGE SCALE GENOMIC DNA]</scope>
    <source>
        <strain evidence="2 3">JCM 4677</strain>
    </source>
</reference>
<organism evidence="2 3">
    <name type="scientific">Streptomyces aurantiacus</name>
    <dbReference type="NCBI Taxonomy" id="47760"/>
    <lineage>
        <taxon>Bacteria</taxon>
        <taxon>Bacillati</taxon>
        <taxon>Actinomycetota</taxon>
        <taxon>Actinomycetes</taxon>
        <taxon>Kitasatosporales</taxon>
        <taxon>Streptomycetaceae</taxon>
        <taxon>Streptomyces</taxon>
        <taxon>Streptomyces aurantiacus group</taxon>
    </lineage>
</organism>
<accession>A0A7G1PFK1</accession>
<dbReference type="Gene3D" id="3.40.50.1820">
    <property type="entry name" value="alpha/beta hydrolase"/>
    <property type="match status" value="1"/>
</dbReference>
<dbReference type="EMBL" id="AP023440">
    <property type="protein sequence ID" value="BCL32496.1"/>
    <property type="molecule type" value="Genomic_DNA"/>
</dbReference>
<dbReference type="SUPFAM" id="SSF53474">
    <property type="entry name" value="alpha/beta-Hydrolases"/>
    <property type="match status" value="1"/>
</dbReference>
<dbReference type="KEGG" id="sgm:GCM10017557_73550"/>
<dbReference type="Pfam" id="PF00561">
    <property type="entry name" value="Abhydrolase_1"/>
    <property type="match status" value="1"/>
</dbReference>
<gene>
    <name evidence="2" type="ORF">GCM10017557_73550</name>
</gene>
<proteinExistence type="predicted"/>
<dbReference type="InterPro" id="IPR029058">
    <property type="entry name" value="AB_hydrolase_fold"/>
</dbReference>
<protein>
    <submittedName>
        <fullName evidence="2">Hydrolase</fullName>
    </submittedName>
</protein>
<evidence type="ECO:0000259" key="1">
    <source>
        <dbReference type="Pfam" id="PF00561"/>
    </source>
</evidence>
<sequence length="292" mass="31453">MLVSRARLHTERLGQGPALVLISGGGGDAGMYEDVVPLLAERFTVITFDRRGNSRSPLADPAAPVAVARQADDVIAILDHYGIERAYVFGNSGGAIITLELLAHHAGRLLGAVVHEPPLIQVLPCDSPERKALEDIERLGREKGPLRASAAFGAMTLSRPPRMFVSPRGQAVIAAASRVLLAAGGPVRRATGREPDTMTRMLGNSALLIERELPDFCFAYQPDLEALRHVDVPWCLATGRDSQGRPYHRPAHVLSGLLGVACEEFPGGHTVYQRLPAEFTQRLTTILDALPS</sequence>
<dbReference type="InterPro" id="IPR000073">
    <property type="entry name" value="AB_hydrolase_1"/>
</dbReference>
<dbReference type="AlphaFoldDB" id="A0A7G1PFK1"/>
<feature type="domain" description="AB hydrolase-1" evidence="1">
    <location>
        <begin position="17"/>
        <end position="128"/>
    </location>
</feature>
<evidence type="ECO:0000313" key="2">
    <source>
        <dbReference type="EMBL" id="BCL32496.1"/>
    </source>
</evidence>
<dbReference type="Proteomes" id="UP000516444">
    <property type="component" value="Chromosome"/>
</dbReference>
<dbReference type="GO" id="GO:0046503">
    <property type="term" value="P:glycerolipid catabolic process"/>
    <property type="evidence" value="ECO:0007669"/>
    <property type="project" value="TreeGrafter"/>
</dbReference>
<dbReference type="InterPro" id="IPR050471">
    <property type="entry name" value="AB_hydrolase"/>
</dbReference>
<dbReference type="PANTHER" id="PTHR43433:SF5">
    <property type="entry name" value="AB HYDROLASE-1 DOMAIN-CONTAINING PROTEIN"/>
    <property type="match status" value="1"/>
</dbReference>
<name>A0A7G1PFK1_9ACTN</name>
<evidence type="ECO:0000313" key="3">
    <source>
        <dbReference type="Proteomes" id="UP000516444"/>
    </source>
</evidence>